<dbReference type="InterPro" id="IPR032093">
    <property type="entry name" value="PhoD_N"/>
</dbReference>
<dbReference type="Proteomes" id="UP000051913">
    <property type="component" value="Unassembled WGS sequence"/>
</dbReference>
<protein>
    <submittedName>
        <fullName evidence="3">Alkaline phosphatase</fullName>
    </submittedName>
</protein>
<dbReference type="InterPro" id="IPR018946">
    <property type="entry name" value="PhoD-like_MPP"/>
</dbReference>
<dbReference type="Gene3D" id="3.60.21.70">
    <property type="entry name" value="PhoD-like phosphatase"/>
    <property type="match status" value="1"/>
</dbReference>
<sequence length="537" mass="59327">MAGPLYQRRSSSSGHAKQGLTRRKFLVRSASTVALAGVGGLARPYLSRAADRPQIACGVQSGDLSGNSAVVWARADRPARMQVECSTVESFWTIIPAASADALPDRDFTSKLLLEGLPPGQDIFYRVRFVDFGEGGVAGETQVGHFRTAPAEKKSISFVWSGDTAGQGWGIDPARGGMRIYRTMLQNRPDFFIHSGDHIYADCPVQPELKLPNGQTWRNIVIEEKSVVAHSLAQFRGNYKYNLLDDNLRAFNAQVPMLAQWDDHEVTNDWAPIGTADETGYAEDGTSRLVARAARAFHEFMPIRELPAQAGRIYRKVSYGPLLDVFLIDMRSYRDSSWNKGEDRSGCFILGSAQLAWLKRELAASDATWKVIAADMPIGLISEDAIALGNGPPERRECEIADLLSFMKQAGVRNTVWLTADMHYTAAHHYDPNRAVFQEFEPFWEFVSGPLHAGTWGPAELDNTFGPAVMFQKGCSAEQGENLAPCFGLQFFGRVDIDGQSEVMTVTLKDVDNSALWSVDIEPRPDARPGRMLAHHI</sequence>
<dbReference type="CDD" id="cd07389">
    <property type="entry name" value="MPP_PhoD"/>
    <property type="match status" value="1"/>
</dbReference>
<name>A0A0R3KMF7_9BRAD</name>
<comment type="caution">
    <text evidence="3">The sequence shown here is derived from an EMBL/GenBank/DDBJ whole genome shotgun (WGS) entry which is preliminary data.</text>
</comment>
<dbReference type="InterPro" id="IPR019546">
    <property type="entry name" value="TAT_signal_bac_arc"/>
</dbReference>
<organism evidence="3 4">
    <name type="scientific">Bradyrhizobium valentinum</name>
    <dbReference type="NCBI Taxonomy" id="1518501"/>
    <lineage>
        <taxon>Bacteria</taxon>
        <taxon>Pseudomonadati</taxon>
        <taxon>Pseudomonadota</taxon>
        <taxon>Alphaproteobacteria</taxon>
        <taxon>Hyphomicrobiales</taxon>
        <taxon>Nitrobacteraceae</taxon>
        <taxon>Bradyrhizobium</taxon>
    </lineage>
</organism>
<feature type="domain" description="Phospholipase D N-terminal" evidence="2">
    <location>
        <begin position="58"/>
        <end position="148"/>
    </location>
</feature>
<dbReference type="Gene3D" id="2.60.40.380">
    <property type="entry name" value="Purple acid phosphatase-like, N-terminal"/>
    <property type="match status" value="1"/>
</dbReference>
<evidence type="ECO:0000259" key="2">
    <source>
        <dbReference type="Pfam" id="PF16655"/>
    </source>
</evidence>
<dbReference type="PANTHER" id="PTHR43606:SF1">
    <property type="entry name" value="PHOD-LIKE PHOSPHATASE METALLOPHOSPHATASE DOMAIN-CONTAINING PROTEIN"/>
    <property type="match status" value="1"/>
</dbReference>
<dbReference type="InterPro" id="IPR006311">
    <property type="entry name" value="TAT_signal"/>
</dbReference>
<dbReference type="EMBL" id="LLXX01000188">
    <property type="protein sequence ID" value="KRQ96886.1"/>
    <property type="molecule type" value="Genomic_DNA"/>
</dbReference>
<reference evidence="3 4" key="1">
    <citation type="submission" date="2014-03" db="EMBL/GenBank/DDBJ databases">
        <title>Bradyrhizobium valentinum sp. nov., isolated from effective nodules of Lupinus mariae-josephae, a lupine endemic of basic-lime soils in Eastern Spain.</title>
        <authorList>
            <person name="Duran D."/>
            <person name="Rey L."/>
            <person name="Navarro A."/>
            <person name="Busquets A."/>
            <person name="Imperial J."/>
            <person name="Ruiz-Argueso T."/>
        </authorList>
    </citation>
    <scope>NUCLEOTIDE SEQUENCE [LARGE SCALE GENOMIC DNA]</scope>
    <source>
        <strain evidence="3 4">LmjM3</strain>
    </source>
</reference>
<dbReference type="Pfam" id="PF16655">
    <property type="entry name" value="PhoD_N"/>
    <property type="match status" value="1"/>
</dbReference>
<dbReference type="InterPro" id="IPR038607">
    <property type="entry name" value="PhoD-like_sf"/>
</dbReference>
<proteinExistence type="predicted"/>
<dbReference type="PANTHER" id="PTHR43606">
    <property type="entry name" value="PHOSPHATASE, PUTATIVE (AFU_ORTHOLOGUE AFUA_6G08710)-RELATED"/>
    <property type="match status" value="1"/>
</dbReference>
<dbReference type="InterPro" id="IPR052900">
    <property type="entry name" value="Phospholipid_Metab_Enz"/>
</dbReference>
<gene>
    <name evidence="3" type="ORF">CP49_32945</name>
</gene>
<evidence type="ECO:0000259" key="1">
    <source>
        <dbReference type="Pfam" id="PF09423"/>
    </source>
</evidence>
<dbReference type="RefSeq" id="WP_057854497.1">
    <property type="nucleotide sequence ID" value="NZ_LLXX01000188.1"/>
</dbReference>
<dbReference type="NCBIfam" id="TIGR01409">
    <property type="entry name" value="TAT_signal_seq"/>
    <property type="match status" value="1"/>
</dbReference>
<evidence type="ECO:0000313" key="4">
    <source>
        <dbReference type="Proteomes" id="UP000051913"/>
    </source>
</evidence>
<dbReference type="InterPro" id="IPR029052">
    <property type="entry name" value="Metallo-depent_PP-like"/>
</dbReference>
<evidence type="ECO:0000313" key="3">
    <source>
        <dbReference type="EMBL" id="KRQ96886.1"/>
    </source>
</evidence>
<dbReference type="PROSITE" id="PS51318">
    <property type="entry name" value="TAT"/>
    <property type="match status" value="1"/>
</dbReference>
<dbReference type="STRING" id="1518501.CQ10_34145"/>
<dbReference type="AlphaFoldDB" id="A0A0R3KMF7"/>
<dbReference type="Pfam" id="PF09423">
    <property type="entry name" value="PhoD"/>
    <property type="match status" value="1"/>
</dbReference>
<accession>A0A0R3KMF7</accession>
<keyword evidence="4" id="KW-1185">Reference proteome</keyword>
<dbReference type="SUPFAM" id="SSF56300">
    <property type="entry name" value="Metallo-dependent phosphatases"/>
    <property type="match status" value="1"/>
</dbReference>
<feature type="domain" description="PhoD-like phosphatase metallophosphatase" evidence="1">
    <location>
        <begin position="160"/>
        <end position="507"/>
    </location>
</feature>